<evidence type="ECO:0000313" key="10">
    <source>
        <dbReference type="EMBL" id="UOQ92575.1"/>
    </source>
</evidence>
<dbReference type="InterPro" id="IPR006369">
    <property type="entry name" value="Protohaem_IX_farnesylTrfase"/>
</dbReference>
<protein>
    <recommendedName>
        <fullName evidence="9">Protoheme IX farnesyltransferase</fullName>
        <ecNumber evidence="9">2.5.1.141</ecNumber>
    </recommendedName>
    <alternativeName>
        <fullName evidence="9">Heme B farnesyltransferase</fullName>
    </alternativeName>
    <alternativeName>
        <fullName evidence="9">Heme O synthase</fullName>
    </alternativeName>
</protein>
<dbReference type="EC" id="2.5.1.141" evidence="9"/>
<dbReference type="CDD" id="cd13957">
    <property type="entry name" value="PT_UbiA_Cox10"/>
    <property type="match status" value="1"/>
</dbReference>
<feature type="transmembrane region" description="Helical" evidence="9">
    <location>
        <begin position="58"/>
        <end position="82"/>
    </location>
</feature>
<reference evidence="10 11" key="1">
    <citation type="submission" date="2022-04" db="EMBL/GenBank/DDBJ databases">
        <title>Halobacillus sp. isolated from saltern.</title>
        <authorList>
            <person name="Won M."/>
            <person name="Lee C.-M."/>
            <person name="Woen H.-Y."/>
            <person name="Kwon S.-W."/>
        </authorList>
    </citation>
    <scope>NUCLEOTIDE SEQUENCE [LARGE SCALE GENOMIC DNA]</scope>
    <source>
        <strain evidence="10 11">SSTM10-2</strain>
    </source>
</reference>
<comment type="catalytic activity">
    <reaction evidence="8 9">
        <text>heme b + (2E,6E)-farnesyl diphosphate + H2O = Fe(II)-heme o + diphosphate</text>
        <dbReference type="Rhea" id="RHEA:28070"/>
        <dbReference type="ChEBI" id="CHEBI:15377"/>
        <dbReference type="ChEBI" id="CHEBI:33019"/>
        <dbReference type="ChEBI" id="CHEBI:60344"/>
        <dbReference type="ChEBI" id="CHEBI:60530"/>
        <dbReference type="ChEBI" id="CHEBI:175763"/>
        <dbReference type="EC" id="2.5.1.141"/>
    </reaction>
</comment>
<comment type="similarity">
    <text evidence="9">Belongs to the UbiA prenyltransferase family. Protoheme IX farnesyltransferase subfamily.</text>
</comment>
<dbReference type="PROSITE" id="PS00943">
    <property type="entry name" value="UBIA"/>
    <property type="match status" value="1"/>
</dbReference>
<comment type="subunit">
    <text evidence="9">Interacts with CtaA.</text>
</comment>
<evidence type="ECO:0000256" key="9">
    <source>
        <dbReference type="HAMAP-Rule" id="MF_00154"/>
    </source>
</evidence>
<name>A0ABY4GWM4_9BACI</name>
<keyword evidence="11" id="KW-1185">Reference proteome</keyword>
<sequence length="304" mass="33993">MKSREAIVEDSFPIRTSITWGILKAIVKDGIVKSNLLGMFAGLSVALSIYNVSFVDHILVVFLALFGTTFVVGGAGAINNYYDRDIDAHMKRTMERPTVTGSVTPTFALWLGIVLAVVGIALLFFISSLTAFVGFLGLFLYLVPYTMWTKRKTIYNTEVGSLSGAIAPLIGWSAIAPELIHPVSIGLFMLMFLWQPPHFYAIAIRRLEDYKNAKVPMLPVIKGIRRTKVHTFVYLVLLLASSFLFLSFSKIVAFAMLGLTLAWMVMGFISFRKVEDYKWGTMMFVFSLNHLTILFSLLIIVSFI</sequence>
<keyword evidence="4 9" id="KW-0812">Transmembrane</keyword>
<feature type="transmembrane region" description="Helical" evidence="9">
    <location>
        <begin position="34"/>
        <end position="52"/>
    </location>
</feature>
<dbReference type="GO" id="GO:0008495">
    <property type="term" value="F:protoheme IX farnesyltransferase activity"/>
    <property type="evidence" value="ECO:0007669"/>
    <property type="project" value="UniProtKB-EC"/>
</dbReference>
<feature type="transmembrane region" description="Helical" evidence="9">
    <location>
        <begin position="283"/>
        <end position="303"/>
    </location>
</feature>
<dbReference type="Gene3D" id="1.10.357.140">
    <property type="entry name" value="UbiA prenyltransferase"/>
    <property type="match status" value="1"/>
</dbReference>
<dbReference type="HAMAP" id="MF_00154">
    <property type="entry name" value="CyoE_CtaB"/>
    <property type="match status" value="1"/>
</dbReference>
<comment type="function">
    <text evidence="9">Converts heme B (protoheme IX) to heme O by substitution of the vinyl group on carbon 2 of heme B porphyrin ring with a hydroxyethyl farnesyl side group.</text>
</comment>
<proteinExistence type="inferred from homology"/>
<dbReference type="PANTHER" id="PTHR43448:SF2">
    <property type="entry name" value="PROTOHEME IX FARNESYLTRANSFERASE, MITOCHONDRIAL"/>
    <property type="match status" value="1"/>
</dbReference>
<feature type="transmembrane region" description="Helical" evidence="9">
    <location>
        <begin position="131"/>
        <end position="148"/>
    </location>
</feature>
<keyword evidence="6 9" id="KW-0350">Heme biosynthesis</keyword>
<feature type="transmembrane region" description="Helical" evidence="9">
    <location>
        <begin position="187"/>
        <end position="207"/>
    </location>
</feature>
<dbReference type="InterPro" id="IPR044878">
    <property type="entry name" value="UbiA_sf"/>
</dbReference>
<comment type="miscellaneous">
    <text evidence="9">Carbon 2 of the heme B porphyrin ring is defined according to the Fischer nomenclature.</text>
</comment>
<evidence type="ECO:0000256" key="4">
    <source>
        <dbReference type="ARBA" id="ARBA00022692"/>
    </source>
</evidence>
<organism evidence="10 11">
    <name type="scientific">Halobacillus shinanisalinarum</name>
    <dbReference type="NCBI Taxonomy" id="2932258"/>
    <lineage>
        <taxon>Bacteria</taxon>
        <taxon>Bacillati</taxon>
        <taxon>Bacillota</taxon>
        <taxon>Bacilli</taxon>
        <taxon>Bacillales</taxon>
        <taxon>Bacillaceae</taxon>
        <taxon>Halobacillus</taxon>
    </lineage>
</organism>
<evidence type="ECO:0000256" key="8">
    <source>
        <dbReference type="ARBA" id="ARBA00047690"/>
    </source>
</evidence>
<evidence type="ECO:0000256" key="6">
    <source>
        <dbReference type="ARBA" id="ARBA00023133"/>
    </source>
</evidence>
<accession>A0ABY4GWM4</accession>
<dbReference type="PANTHER" id="PTHR43448">
    <property type="entry name" value="PROTOHEME IX FARNESYLTRANSFERASE, MITOCHONDRIAL"/>
    <property type="match status" value="1"/>
</dbReference>
<dbReference type="Proteomes" id="UP000831880">
    <property type="component" value="Chromosome"/>
</dbReference>
<evidence type="ECO:0000256" key="1">
    <source>
        <dbReference type="ARBA" id="ARBA00004141"/>
    </source>
</evidence>
<evidence type="ECO:0000313" key="11">
    <source>
        <dbReference type="Proteomes" id="UP000831880"/>
    </source>
</evidence>
<evidence type="ECO:0000256" key="5">
    <source>
        <dbReference type="ARBA" id="ARBA00022989"/>
    </source>
</evidence>
<keyword evidence="7 9" id="KW-0472">Membrane</keyword>
<evidence type="ECO:0000256" key="2">
    <source>
        <dbReference type="ARBA" id="ARBA00022475"/>
    </source>
</evidence>
<dbReference type="Pfam" id="PF01040">
    <property type="entry name" value="UbiA"/>
    <property type="match status" value="1"/>
</dbReference>
<evidence type="ECO:0000256" key="3">
    <source>
        <dbReference type="ARBA" id="ARBA00022679"/>
    </source>
</evidence>
<dbReference type="NCBIfam" id="TIGR01473">
    <property type="entry name" value="cyoE_ctaB"/>
    <property type="match status" value="1"/>
</dbReference>
<evidence type="ECO:0000256" key="7">
    <source>
        <dbReference type="ARBA" id="ARBA00023136"/>
    </source>
</evidence>
<dbReference type="RefSeq" id="WP_244752183.1">
    <property type="nucleotide sequence ID" value="NZ_CP095074.1"/>
</dbReference>
<dbReference type="EMBL" id="CP095074">
    <property type="protein sequence ID" value="UOQ92575.1"/>
    <property type="molecule type" value="Genomic_DNA"/>
</dbReference>
<keyword evidence="5 9" id="KW-1133">Transmembrane helix</keyword>
<keyword evidence="3 9" id="KW-0808">Transferase</keyword>
<keyword evidence="2 9" id="KW-1003">Cell membrane</keyword>
<feature type="transmembrane region" description="Helical" evidence="9">
    <location>
        <begin position="251"/>
        <end position="271"/>
    </location>
</feature>
<dbReference type="InterPro" id="IPR030470">
    <property type="entry name" value="UbiA_prenylTrfase_CS"/>
</dbReference>
<comment type="pathway">
    <text evidence="9">Porphyrin-containing compound metabolism; heme O biosynthesis; heme O from protoheme: step 1/1.</text>
</comment>
<feature type="transmembrane region" description="Helical" evidence="9">
    <location>
        <begin position="103"/>
        <end position="125"/>
    </location>
</feature>
<dbReference type="InterPro" id="IPR000537">
    <property type="entry name" value="UbiA_prenyltransferase"/>
</dbReference>
<gene>
    <name evidence="10" type="primary">cyoE</name>
    <name evidence="9" type="synonym">ctaB</name>
    <name evidence="10" type="ORF">MUO14_19325</name>
</gene>
<feature type="transmembrane region" description="Helical" evidence="9">
    <location>
        <begin position="155"/>
        <end position="175"/>
    </location>
</feature>
<comment type="subcellular location">
    <subcellularLocation>
        <location evidence="9">Cell membrane</location>
        <topology evidence="9">Multi-pass membrane protein</topology>
    </subcellularLocation>
    <subcellularLocation>
        <location evidence="1">Membrane</location>
        <topology evidence="1">Multi-pass membrane protein</topology>
    </subcellularLocation>
</comment>